<name>A0A4Y7Q8K0_9AGAM</name>
<feature type="region of interest" description="Disordered" evidence="4">
    <location>
        <begin position="77"/>
        <end position="125"/>
    </location>
</feature>
<feature type="compositionally biased region" description="Low complexity" evidence="4">
    <location>
        <begin position="408"/>
        <end position="419"/>
    </location>
</feature>
<dbReference type="OrthoDB" id="10260285at2759"/>
<keyword evidence="3" id="KW-0539">Nucleus</keyword>
<proteinExistence type="inferred from homology"/>
<evidence type="ECO:0000256" key="4">
    <source>
        <dbReference type="SAM" id="MobiDB-lite"/>
    </source>
</evidence>
<dbReference type="GO" id="GO:0003682">
    <property type="term" value="F:chromatin binding"/>
    <property type="evidence" value="ECO:0007669"/>
    <property type="project" value="TreeGrafter"/>
</dbReference>
<protein>
    <submittedName>
        <fullName evidence="5">RNA polymerase II-associated protein</fullName>
    </submittedName>
</protein>
<evidence type="ECO:0000256" key="1">
    <source>
        <dbReference type="ARBA" id="ARBA00004123"/>
    </source>
</evidence>
<dbReference type="Pfam" id="PF03985">
    <property type="entry name" value="Paf1"/>
    <property type="match status" value="1"/>
</dbReference>
<dbReference type="Proteomes" id="UP000294933">
    <property type="component" value="Unassembled WGS sequence"/>
</dbReference>
<gene>
    <name evidence="5" type="ORF">BD410DRAFT_838508</name>
</gene>
<dbReference type="PANTHER" id="PTHR23188">
    <property type="entry name" value="RNA POLYMERASE II-ASSOCIATED FACTOR 1 HOMOLOG"/>
    <property type="match status" value="1"/>
</dbReference>
<comment type="subcellular location">
    <subcellularLocation>
        <location evidence="1">Nucleus</location>
    </subcellularLocation>
</comment>
<comment type="similarity">
    <text evidence="2">Belongs to the PAF1 family.</text>
</comment>
<reference evidence="5 6" key="1">
    <citation type="submission" date="2018-06" db="EMBL/GenBank/DDBJ databases">
        <title>A transcriptomic atlas of mushroom development highlights an independent origin of complex multicellularity.</title>
        <authorList>
            <consortium name="DOE Joint Genome Institute"/>
            <person name="Krizsan K."/>
            <person name="Almasi E."/>
            <person name="Merenyi Z."/>
            <person name="Sahu N."/>
            <person name="Viragh M."/>
            <person name="Koszo T."/>
            <person name="Mondo S."/>
            <person name="Kiss B."/>
            <person name="Balint B."/>
            <person name="Kues U."/>
            <person name="Barry K."/>
            <person name="Hegedus J.C."/>
            <person name="Henrissat B."/>
            <person name="Johnson J."/>
            <person name="Lipzen A."/>
            <person name="Ohm R."/>
            <person name="Nagy I."/>
            <person name="Pangilinan J."/>
            <person name="Yan J."/>
            <person name="Xiong Y."/>
            <person name="Grigoriev I.V."/>
            <person name="Hibbett D.S."/>
            <person name="Nagy L.G."/>
        </authorList>
    </citation>
    <scope>NUCLEOTIDE SEQUENCE [LARGE SCALE GENOMIC DNA]</scope>
    <source>
        <strain evidence="5 6">SZMC22713</strain>
    </source>
</reference>
<evidence type="ECO:0000256" key="3">
    <source>
        <dbReference type="ARBA" id="ARBA00023242"/>
    </source>
</evidence>
<accession>A0A4Y7Q8K0</accession>
<feature type="region of interest" description="Disordered" evidence="4">
    <location>
        <begin position="403"/>
        <end position="436"/>
    </location>
</feature>
<dbReference type="VEuPathDB" id="FungiDB:BD410DRAFT_838508"/>
<dbReference type="GO" id="GO:0000993">
    <property type="term" value="F:RNA polymerase II complex binding"/>
    <property type="evidence" value="ECO:0007669"/>
    <property type="project" value="TreeGrafter"/>
</dbReference>
<evidence type="ECO:0000256" key="2">
    <source>
        <dbReference type="ARBA" id="ARBA00007560"/>
    </source>
</evidence>
<organism evidence="5 6">
    <name type="scientific">Rickenella mellea</name>
    <dbReference type="NCBI Taxonomy" id="50990"/>
    <lineage>
        <taxon>Eukaryota</taxon>
        <taxon>Fungi</taxon>
        <taxon>Dikarya</taxon>
        <taxon>Basidiomycota</taxon>
        <taxon>Agaricomycotina</taxon>
        <taxon>Agaricomycetes</taxon>
        <taxon>Hymenochaetales</taxon>
        <taxon>Rickenellaceae</taxon>
        <taxon>Rickenella</taxon>
    </lineage>
</organism>
<feature type="compositionally biased region" description="Polar residues" evidence="4">
    <location>
        <begin position="114"/>
        <end position="123"/>
    </location>
</feature>
<dbReference type="GO" id="GO:0006368">
    <property type="term" value="P:transcription elongation by RNA polymerase II"/>
    <property type="evidence" value="ECO:0007669"/>
    <property type="project" value="InterPro"/>
</dbReference>
<sequence length="436" mass="49262">MSLRKSKLDLLVRVRYQNPLPAPPFPPKLLNIPTNPSRYARPDFTAALASETPLPMVVDAEMGMPLDLSKYEALWEDDEDDSALNPDPRNVPPLDPKDQFLLGEPSSFGGPYVNGSSGSSTPVPSMPHVSWLRKTEYISREGVNRAPIQQDLRLNDKPIDVSRAAQIRDIEASFAHNSPETFDLSTLKHPNNPNITAVESYEVLPDVDIWANAYDLFKFSERPGERPAEVDDPRLDCAILRPMESDGDHFLAYYLPKEDEPAESFKQKRRTNEKVDEETIFSFVRDYETVKIEQDVPNEFLLVLDDGPVDVKPEFLNDSKDFSSSTTPRRSKGAYYKNIERKIQLKKKRVNQWETFSYTEKWDAINLTLAPFSQEEREEREETLAEVVDPMYMFSRVDADADGEVDDSSVVPMDVSMSADGGGTNGMEAVVKVGDD</sequence>
<dbReference type="PANTHER" id="PTHR23188:SF12">
    <property type="entry name" value="RNA POLYMERASE II-ASSOCIATED FACTOR 1 HOMOLOG"/>
    <property type="match status" value="1"/>
</dbReference>
<dbReference type="GO" id="GO:0016593">
    <property type="term" value="C:Cdc73/Paf1 complex"/>
    <property type="evidence" value="ECO:0007669"/>
    <property type="project" value="InterPro"/>
</dbReference>
<dbReference type="EMBL" id="ML170168">
    <property type="protein sequence ID" value="TDL23983.1"/>
    <property type="molecule type" value="Genomic_DNA"/>
</dbReference>
<keyword evidence="6" id="KW-1185">Reference proteome</keyword>
<dbReference type="AlphaFoldDB" id="A0A4Y7Q8K0"/>
<dbReference type="STRING" id="50990.A0A4Y7Q8K0"/>
<dbReference type="InterPro" id="IPR007133">
    <property type="entry name" value="RNA_pol_II-assoc_Paf1"/>
</dbReference>
<evidence type="ECO:0000313" key="5">
    <source>
        <dbReference type="EMBL" id="TDL23983.1"/>
    </source>
</evidence>
<evidence type="ECO:0000313" key="6">
    <source>
        <dbReference type="Proteomes" id="UP000294933"/>
    </source>
</evidence>